<feature type="chain" id="PRO_5042977950" description="Transmembrane protein" evidence="3">
    <location>
        <begin position="22"/>
        <end position="148"/>
    </location>
</feature>
<keyword evidence="3" id="KW-0732">Signal</keyword>
<evidence type="ECO:0000313" key="4">
    <source>
        <dbReference type="EMBL" id="KAK4795726.1"/>
    </source>
</evidence>
<keyword evidence="2" id="KW-0472">Membrane</keyword>
<evidence type="ECO:0000313" key="5">
    <source>
        <dbReference type="Proteomes" id="UP001346149"/>
    </source>
</evidence>
<dbReference type="PANTHER" id="PTHR34558">
    <property type="entry name" value="EXPRESSED PROTEIN"/>
    <property type="match status" value="1"/>
</dbReference>
<accession>A0AAN7MGY0</accession>
<dbReference type="Proteomes" id="UP001346149">
    <property type="component" value="Unassembled WGS sequence"/>
</dbReference>
<comment type="caution">
    <text evidence="4">The sequence shown here is derived from an EMBL/GenBank/DDBJ whole genome shotgun (WGS) entry which is preliminary data.</text>
</comment>
<evidence type="ECO:0008006" key="6">
    <source>
        <dbReference type="Google" id="ProtNLM"/>
    </source>
</evidence>
<organism evidence="4 5">
    <name type="scientific">Trapa natans</name>
    <name type="common">Water chestnut</name>
    <dbReference type="NCBI Taxonomy" id="22666"/>
    <lineage>
        <taxon>Eukaryota</taxon>
        <taxon>Viridiplantae</taxon>
        <taxon>Streptophyta</taxon>
        <taxon>Embryophyta</taxon>
        <taxon>Tracheophyta</taxon>
        <taxon>Spermatophyta</taxon>
        <taxon>Magnoliopsida</taxon>
        <taxon>eudicotyledons</taxon>
        <taxon>Gunneridae</taxon>
        <taxon>Pentapetalae</taxon>
        <taxon>rosids</taxon>
        <taxon>malvids</taxon>
        <taxon>Myrtales</taxon>
        <taxon>Lythraceae</taxon>
        <taxon>Trapa</taxon>
    </lineage>
</organism>
<protein>
    <recommendedName>
        <fullName evidence="6">Transmembrane protein</fullName>
    </recommendedName>
</protein>
<keyword evidence="2" id="KW-1133">Transmembrane helix</keyword>
<dbReference type="EMBL" id="JAXQNO010000006">
    <property type="protein sequence ID" value="KAK4795726.1"/>
    <property type="molecule type" value="Genomic_DNA"/>
</dbReference>
<evidence type="ECO:0000256" key="2">
    <source>
        <dbReference type="SAM" id="Phobius"/>
    </source>
</evidence>
<feature type="transmembrane region" description="Helical" evidence="2">
    <location>
        <begin position="112"/>
        <end position="131"/>
    </location>
</feature>
<keyword evidence="5" id="KW-1185">Reference proteome</keyword>
<feature type="region of interest" description="Disordered" evidence="1">
    <location>
        <begin position="49"/>
        <end position="87"/>
    </location>
</feature>
<feature type="signal peptide" evidence="3">
    <location>
        <begin position="1"/>
        <end position="21"/>
    </location>
</feature>
<evidence type="ECO:0000256" key="1">
    <source>
        <dbReference type="SAM" id="MobiDB-lite"/>
    </source>
</evidence>
<proteinExistence type="predicted"/>
<keyword evidence="2" id="KW-0812">Transmembrane</keyword>
<gene>
    <name evidence="4" type="ORF">SAY86_028052</name>
</gene>
<name>A0AAN7MGY0_TRANT</name>
<dbReference type="AlphaFoldDB" id="A0AAN7MGY0"/>
<sequence>MARSTLFYLLFTDVFLVLAMASEMSPSPSLSTADKSSILNRKLGLRQQVENQPYHVQDPSPSPAPQPGSDGHMAEHASGEPTPHGDVLNIQTKEMNLEKHQRSVVDKSLADGAVILACLAVVFLGGIFFYIRATGSQKQKHDPTSTAA</sequence>
<evidence type="ECO:0000256" key="3">
    <source>
        <dbReference type="SAM" id="SignalP"/>
    </source>
</evidence>
<dbReference type="PANTHER" id="PTHR34558:SF9">
    <property type="entry name" value="F3L24.15 PROTEIN"/>
    <property type="match status" value="1"/>
</dbReference>
<reference evidence="4 5" key="1">
    <citation type="journal article" date="2023" name="Hortic Res">
        <title>Pangenome of water caltrop reveals structural variations and asymmetric subgenome divergence after allopolyploidization.</title>
        <authorList>
            <person name="Zhang X."/>
            <person name="Chen Y."/>
            <person name="Wang L."/>
            <person name="Yuan Y."/>
            <person name="Fang M."/>
            <person name="Shi L."/>
            <person name="Lu R."/>
            <person name="Comes H.P."/>
            <person name="Ma Y."/>
            <person name="Chen Y."/>
            <person name="Huang G."/>
            <person name="Zhou Y."/>
            <person name="Zheng Z."/>
            <person name="Qiu Y."/>
        </authorList>
    </citation>
    <scope>NUCLEOTIDE SEQUENCE [LARGE SCALE GENOMIC DNA]</scope>
    <source>
        <strain evidence="4">F231</strain>
    </source>
</reference>